<dbReference type="InterPro" id="IPR023705">
    <property type="entry name" value="Nucleoid_occlusion_protein"/>
</dbReference>
<comment type="similarity">
    <text evidence="2">Belongs to the ParB family.</text>
</comment>
<dbReference type="GO" id="GO:0045881">
    <property type="term" value="P:positive regulation of sporulation resulting in formation of a cellular spore"/>
    <property type="evidence" value="ECO:0007669"/>
    <property type="project" value="TreeGrafter"/>
</dbReference>
<dbReference type="SUPFAM" id="SSF110849">
    <property type="entry name" value="ParB/Sulfiredoxin"/>
    <property type="match status" value="1"/>
</dbReference>
<feature type="domain" description="ParB-like N-terminal" evidence="8">
    <location>
        <begin position="9"/>
        <end position="99"/>
    </location>
</feature>
<reference evidence="9 10" key="1">
    <citation type="submission" date="2016-08" db="EMBL/GenBank/DDBJ databases">
        <title>Novel Firmicutes and Novel Genomes.</title>
        <authorList>
            <person name="Poppleton D.I."/>
            <person name="Gribaldo S."/>
        </authorList>
    </citation>
    <scope>NUCLEOTIDE SEQUENCE [LARGE SCALE GENOMIC DNA]</scope>
    <source>
        <strain evidence="9 10">CTT3</strain>
    </source>
</reference>
<dbReference type="GO" id="GO:0000917">
    <property type="term" value="P:division septum assembly"/>
    <property type="evidence" value="ECO:0007669"/>
    <property type="project" value="UniProtKB-KW"/>
</dbReference>
<evidence type="ECO:0000256" key="7">
    <source>
        <dbReference type="ARBA" id="ARBA00023306"/>
    </source>
</evidence>
<proteinExistence type="inferred from homology"/>
<keyword evidence="10" id="KW-1185">Reference proteome</keyword>
<keyword evidence="6" id="KW-0717">Septation</keyword>
<comment type="subcellular location">
    <subcellularLocation>
        <location evidence="1">Cytoplasm</location>
        <location evidence="1">Nucleoid</location>
    </subcellularLocation>
</comment>
<keyword evidence="5" id="KW-0238">DNA-binding</keyword>
<evidence type="ECO:0000256" key="6">
    <source>
        <dbReference type="ARBA" id="ARBA00023210"/>
    </source>
</evidence>
<dbReference type="PANTHER" id="PTHR33375:SF8">
    <property type="entry name" value="NUCLEOID OCCLUSION PROTEIN"/>
    <property type="match status" value="1"/>
</dbReference>
<dbReference type="Gene3D" id="3.90.1530.30">
    <property type="match status" value="1"/>
</dbReference>
<dbReference type="AlphaFoldDB" id="A0A419T1R9"/>
<sequence length="265" mass="30341">MSNIKGEIVSIPIENIKPNPYQPRKNFNKRTLEELCQSIISYGVLQPISVRKICESSYELVAGERRLRAAEMANLETIPAVIVDMQDEDSAVLALIENLQREDLNFIEEAEGYYNLINDHGFTQQELAKRVGKNQSTIANKLRILRLPDEVKKIILENGLTERHARALLKLPDKELQMQVLDKVIKNDLTVKKTEKLIKGLLEDLTKEDEPEIKQNIKSAINYRIYLNTLKNAFNAIKDSGIDAKYQQKDKGEFIEVVVKIPKNK</sequence>
<dbReference type="InterPro" id="IPR036086">
    <property type="entry name" value="ParB/Sulfiredoxin_sf"/>
</dbReference>
<evidence type="ECO:0000313" key="10">
    <source>
        <dbReference type="Proteomes" id="UP000284177"/>
    </source>
</evidence>
<dbReference type="SMART" id="SM00470">
    <property type="entry name" value="ParB"/>
    <property type="match status" value="1"/>
</dbReference>
<dbReference type="GO" id="GO:0007059">
    <property type="term" value="P:chromosome segregation"/>
    <property type="evidence" value="ECO:0007669"/>
    <property type="project" value="TreeGrafter"/>
</dbReference>
<name>A0A419T1R9_9FIRM</name>
<dbReference type="PANTHER" id="PTHR33375">
    <property type="entry name" value="CHROMOSOME-PARTITIONING PROTEIN PARB-RELATED"/>
    <property type="match status" value="1"/>
</dbReference>
<dbReference type="GO" id="GO:0003677">
    <property type="term" value="F:DNA binding"/>
    <property type="evidence" value="ECO:0007669"/>
    <property type="project" value="UniProtKB-KW"/>
</dbReference>
<accession>A0A419T1R9</accession>
<keyword evidence="3" id="KW-0963">Cytoplasm</keyword>
<evidence type="ECO:0000256" key="2">
    <source>
        <dbReference type="ARBA" id="ARBA00006295"/>
    </source>
</evidence>
<dbReference type="Pfam" id="PF02195">
    <property type="entry name" value="ParB_N"/>
    <property type="match status" value="1"/>
</dbReference>
<dbReference type="InterPro" id="IPR004437">
    <property type="entry name" value="ParB/RepB/Spo0J"/>
</dbReference>
<evidence type="ECO:0000313" key="9">
    <source>
        <dbReference type="EMBL" id="RKD31379.1"/>
    </source>
</evidence>
<dbReference type="InterPro" id="IPR003115">
    <property type="entry name" value="ParB_N"/>
</dbReference>
<dbReference type="FunFam" id="3.90.1530.30:FF:000001">
    <property type="entry name" value="Chromosome partitioning protein ParB"/>
    <property type="match status" value="1"/>
</dbReference>
<comment type="caution">
    <text evidence="9">The sequence shown here is derived from an EMBL/GenBank/DDBJ whole genome shotgun (WGS) entry which is preliminary data.</text>
</comment>
<dbReference type="SUPFAM" id="SSF109709">
    <property type="entry name" value="KorB DNA-binding domain-like"/>
    <property type="match status" value="1"/>
</dbReference>
<dbReference type="RefSeq" id="WP_120169492.1">
    <property type="nucleotide sequence ID" value="NZ_MCIB01000021.1"/>
</dbReference>
<dbReference type="GO" id="GO:0005694">
    <property type="term" value="C:chromosome"/>
    <property type="evidence" value="ECO:0007669"/>
    <property type="project" value="TreeGrafter"/>
</dbReference>
<dbReference type="CDD" id="cd16393">
    <property type="entry name" value="SPO0J_N"/>
    <property type="match status" value="1"/>
</dbReference>
<keyword evidence="4" id="KW-0132">Cell division</keyword>
<protein>
    <submittedName>
        <fullName evidence="9">Nucleoid occlusion protein</fullName>
    </submittedName>
</protein>
<evidence type="ECO:0000256" key="3">
    <source>
        <dbReference type="ARBA" id="ARBA00022490"/>
    </source>
</evidence>
<dbReference type="GO" id="GO:0009295">
    <property type="term" value="C:nucleoid"/>
    <property type="evidence" value="ECO:0007669"/>
    <property type="project" value="UniProtKB-SubCell"/>
</dbReference>
<dbReference type="OrthoDB" id="9802051at2"/>
<dbReference type="InterPro" id="IPR050336">
    <property type="entry name" value="Chromosome_partition/occlusion"/>
</dbReference>
<evidence type="ECO:0000256" key="4">
    <source>
        <dbReference type="ARBA" id="ARBA00022618"/>
    </source>
</evidence>
<dbReference type="EMBL" id="MCIB01000021">
    <property type="protein sequence ID" value="RKD31379.1"/>
    <property type="molecule type" value="Genomic_DNA"/>
</dbReference>
<dbReference type="NCBIfam" id="TIGR04285">
    <property type="entry name" value="nucleoid_noc"/>
    <property type="match status" value="1"/>
</dbReference>
<evidence type="ECO:0000256" key="1">
    <source>
        <dbReference type="ARBA" id="ARBA00004453"/>
    </source>
</evidence>
<keyword evidence="7" id="KW-0131">Cell cycle</keyword>
<gene>
    <name evidence="9" type="ORF">BET03_12870</name>
</gene>
<dbReference type="FunFam" id="1.10.10.2830:FF:000001">
    <property type="entry name" value="Chromosome partitioning protein ParB"/>
    <property type="match status" value="1"/>
</dbReference>
<evidence type="ECO:0000259" key="8">
    <source>
        <dbReference type="SMART" id="SM00470"/>
    </source>
</evidence>
<dbReference type="Gene3D" id="1.10.10.2830">
    <property type="match status" value="1"/>
</dbReference>
<dbReference type="InterPro" id="IPR041468">
    <property type="entry name" value="HTH_ParB/Spo0J"/>
</dbReference>
<dbReference type="Pfam" id="PF17762">
    <property type="entry name" value="HTH_ParB"/>
    <property type="match status" value="1"/>
</dbReference>
<dbReference type="NCBIfam" id="TIGR00180">
    <property type="entry name" value="parB_part"/>
    <property type="match status" value="1"/>
</dbReference>
<dbReference type="Proteomes" id="UP000284177">
    <property type="component" value="Unassembled WGS sequence"/>
</dbReference>
<organism evidence="9 10">
    <name type="scientific">Thermohalobacter berrensis</name>
    <dbReference type="NCBI Taxonomy" id="99594"/>
    <lineage>
        <taxon>Bacteria</taxon>
        <taxon>Bacillati</taxon>
        <taxon>Bacillota</taxon>
        <taxon>Tissierellia</taxon>
        <taxon>Tissierellales</taxon>
        <taxon>Thermohalobacteraceae</taxon>
        <taxon>Thermohalobacter</taxon>
    </lineage>
</organism>
<evidence type="ECO:0000256" key="5">
    <source>
        <dbReference type="ARBA" id="ARBA00023125"/>
    </source>
</evidence>